<protein>
    <submittedName>
        <fullName evidence="1">Uncharacterized protein</fullName>
    </submittedName>
</protein>
<organism evidence="1 2">
    <name type="scientific">Colletotrichum shisoi</name>
    <dbReference type="NCBI Taxonomy" id="2078593"/>
    <lineage>
        <taxon>Eukaryota</taxon>
        <taxon>Fungi</taxon>
        <taxon>Dikarya</taxon>
        <taxon>Ascomycota</taxon>
        <taxon>Pezizomycotina</taxon>
        <taxon>Sordariomycetes</taxon>
        <taxon>Hypocreomycetidae</taxon>
        <taxon>Glomerellales</taxon>
        <taxon>Glomerellaceae</taxon>
        <taxon>Colletotrichum</taxon>
        <taxon>Colletotrichum destructivum species complex</taxon>
    </lineage>
</organism>
<gene>
    <name evidence="1" type="ORF">CSHISOI_07262</name>
</gene>
<proteinExistence type="predicted"/>
<evidence type="ECO:0000313" key="2">
    <source>
        <dbReference type="Proteomes" id="UP000326340"/>
    </source>
</evidence>
<sequence length="153" mass="17693">MNTTAELCREVLFFQYVKEHVVSILDVKHDEDLSKCVGRKKADWTGWSAYVAVEQILEHPPSDSDWRELDEHGSHVLDQLALSDFTYEDNTSRATNMRTVEKLTESLSGQVALLHMDLDDHIEHTSDQPPAGSSYESNWNRCHVFEEIWPEIY</sequence>
<dbReference type="OrthoDB" id="4826422at2759"/>
<keyword evidence="2" id="KW-1185">Reference proteome</keyword>
<accession>A0A5Q4BLM8</accession>
<reference evidence="1 2" key="1">
    <citation type="journal article" date="2019" name="Sci. Rep.">
        <title>Colletotrichum shisoi sp. nov., an anthracnose pathogen of Perilla frutescens in Japan: molecular phylogenetic, morphological and genomic evidence.</title>
        <authorList>
            <person name="Gan P."/>
            <person name="Tsushima A."/>
            <person name="Hiroyama R."/>
            <person name="Narusaka M."/>
            <person name="Takano Y."/>
            <person name="Narusaka Y."/>
            <person name="Kawaradani M."/>
            <person name="Damm U."/>
            <person name="Shirasu K."/>
        </authorList>
    </citation>
    <scope>NUCLEOTIDE SEQUENCE [LARGE SCALE GENOMIC DNA]</scope>
    <source>
        <strain evidence="1 2">PG-2018a</strain>
    </source>
</reference>
<dbReference type="AlphaFoldDB" id="A0A5Q4BLM8"/>
<evidence type="ECO:0000313" key="1">
    <source>
        <dbReference type="EMBL" id="TQN67860.1"/>
    </source>
</evidence>
<name>A0A5Q4BLM8_9PEZI</name>
<dbReference type="EMBL" id="PUHP01000821">
    <property type="protein sequence ID" value="TQN67860.1"/>
    <property type="molecule type" value="Genomic_DNA"/>
</dbReference>
<comment type="caution">
    <text evidence="1">The sequence shown here is derived from an EMBL/GenBank/DDBJ whole genome shotgun (WGS) entry which is preliminary data.</text>
</comment>
<dbReference type="Proteomes" id="UP000326340">
    <property type="component" value="Unassembled WGS sequence"/>
</dbReference>